<proteinExistence type="predicted"/>
<evidence type="ECO:0000259" key="1">
    <source>
        <dbReference type="Pfam" id="PF21787"/>
    </source>
</evidence>
<dbReference type="AlphaFoldDB" id="A0AAW1L5K7"/>
<gene>
    <name evidence="2" type="ORF">QE152_g16973</name>
</gene>
<sequence>MTDLTTLIKQRGVLKAQLTSFAKFVMLEPGVAYSSSSEDYVFGFQSNSTTDFCDHALVFMAMGVCKKWKQPVAYYFSKGGVGSTKLKQYLTEVIVAIQNVGLRIVATVCDQFQSNCKVYTCWNQE</sequence>
<protein>
    <submittedName>
        <fullName evidence="2">Transposase protein</fullName>
    </submittedName>
</protein>
<evidence type="ECO:0000313" key="2">
    <source>
        <dbReference type="EMBL" id="KAK9728842.1"/>
    </source>
</evidence>
<reference evidence="2 3" key="1">
    <citation type="journal article" date="2024" name="BMC Genomics">
        <title>De novo assembly and annotation of Popillia japonica's genome with initial clues to its potential as an invasive pest.</title>
        <authorList>
            <person name="Cucini C."/>
            <person name="Boschi S."/>
            <person name="Funari R."/>
            <person name="Cardaioli E."/>
            <person name="Iannotti N."/>
            <person name="Marturano G."/>
            <person name="Paoli F."/>
            <person name="Bruttini M."/>
            <person name="Carapelli A."/>
            <person name="Frati F."/>
            <person name="Nardi F."/>
        </authorList>
    </citation>
    <scope>NUCLEOTIDE SEQUENCE [LARGE SCALE GENOMIC DNA]</scope>
    <source>
        <strain evidence="2">DMR45628</strain>
    </source>
</reference>
<feature type="domain" description="Transposable element P transposase-like RNase H" evidence="1">
    <location>
        <begin position="43"/>
        <end position="120"/>
    </location>
</feature>
<dbReference type="InterPro" id="IPR048365">
    <property type="entry name" value="TNP-like_RNaseH_N"/>
</dbReference>
<name>A0AAW1L5K7_POPJA</name>
<dbReference type="Proteomes" id="UP001458880">
    <property type="component" value="Unassembled WGS sequence"/>
</dbReference>
<dbReference type="EMBL" id="JASPKY010000166">
    <property type="protein sequence ID" value="KAK9728842.1"/>
    <property type="molecule type" value="Genomic_DNA"/>
</dbReference>
<organism evidence="2 3">
    <name type="scientific">Popillia japonica</name>
    <name type="common">Japanese beetle</name>
    <dbReference type="NCBI Taxonomy" id="7064"/>
    <lineage>
        <taxon>Eukaryota</taxon>
        <taxon>Metazoa</taxon>
        <taxon>Ecdysozoa</taxon>
        <taxon>Arthropoda</taxon>
        <taxon>Hexapoda</taxon>
        <taxon>Insecta</taxon>
        <taxon>Pterygota</taxon>
        <taxon>Neoptera</taxon>
        <taxon>Endopterygota</taxon>
        <taxon>Coleoptera</taxon>
        <taxon>Polyphaga</taxon>
        <taxon>Scarabaeiformia</taxon>
        <taxon>Scarabaeidae</taxon>
        <taxon>Rutelinae</taxon>
        <taxon>Popillia</taxon>
    </lineage>
</organism>
<comment type="caution">
    <text evidence="2">The sequence shown here is derived from an EMBL/GenBank/DDBJ whole genome shotgun (WGS) entry which is preliminary data.</text>
</comment>
<accession>A0AAW1L5K7</accession>
<keyword evidence="3" id="KW-1185">Reference proteome</keyword>
<dbReference type="Pfam" id="PF21787">
    <property type="entry name" value="TNP-like_RNaseH_N"/>
    <property type="match status" value="1"/>
</dbReference>
<evidence type="ECO:0000313" key="3">
    <source>
        <dbReference type="Proteomes" id="UP001458880"/>
    </source>
</evidence>